<comment type="caution">
    <text evidence="5">The sequence shown here is derived from an EMBL/GenBank/DDBJ whole genome shotgun (WGS) entry which is preliminary data.</text>
</comment>
<dbReference type="Proteomes" id="UP001174694">
    <property type="component" value="Unassembled WGS sequence"/>
</dbReference>
<evidence type="ECO:0000259" key="4">
    <source>
        <dbReference type="Pfam" id="PF20778"/>
    </source>
</evidence>
<organism evidence="5 6">
    <name type="scientific">Pleurostoma richardsiae</name>
    <dbReference type="NCBI Taxonomy" id="41990"/>
    <lineage>
        <taxon>Eukaryota</taxon>
        <taxon>Fungi</taxon>
        <taxon>Dikarya</taxon>
        <taxon>Ascomycota</taxon>
        <taxon>Pezizomycotina</taxon>
        <taxon>Sordariomycetes</taxon>
        <taxon>Sordariomycetidae</taxon>
        <taxon>Calosphaeriales</taxon>
        <taxon>Pleurostomataceae</taxon>
        <taxon>Pleurostoma</taxon>
    </lineage>
</organism>
<accession>A0AA38RRI1</accession>
<evidence type="ECO:0000313" key="6">
    <source>
        <dbReference type="Proteomes" id="UP001174694"/>
    </source>
</evidence>
<evidence type="ECO:0000313" key="5">
    <source>
        <dbReference type="EMBL" id="KAJ9155428.1"/>
    </source>
</evidence>
<dbReference type="Pfam" id="PF14611">
    <property type="entry name" value="KH_SLS1_1"/>
    <property type="match status" value="1"/>
</dbReference>
<name>A0AA38RRI1_9PEZI</name>
<keyword evidence="6" id="KW-1185">Reference proteome</keyword>
<evidence type="ECO:0000256" key="1">
    <source>
        <dbReference type="SAM" id="MobiDB-lite"/>
    </source>
</evidence>
<gene>
    <name evidence="5" type="ORF">NKR23_g1631</name>
</gene>
<dbReference type="Pfam" id="PF20776">
    <property type="entry name" value="SLS1_N"/>
    <property type="match status" value="1"/>
</dbReference>
<feature type="compositionally biased region" description="Low complexity" evidence="1">
    <location>
        <begin position="506"/>
        <end position="523"/>
    </location>
</feature>
<feature type="region of interest" description="Disordered" evidence="1">
    <location>
        <begin position="506"/>
        <end position="542"/>
    </location>
</feature>
<feature type="domain" description="SLS1 N-terminal" evidence="3">
    <location>
        <begin position="148"/>
        <end position="273"/>
    </location>
</feature>
<dbReference type="InterPro" id="IPR048401">
    <property type="entry name" value="SLS1_C"/>
</dbReference>
<feature type="domain" description="SLS1 first KH" evidence="2">
    <location>
        <begin position="280"/>
        <end position="349"/>
    </location>
</feature>
<dbReference type="InterPro" id="IPR032741">
    <property type="entry name" value="Sls1_KH-1"/>
</dbReference>
<dbReference type="GO" id="GO:0005743">
    <property type="term" value="C:mitochondrial inner membrane"/>
    <property type="evidence" value="ECO:0007669"/>
    <property type="project" value="InterPro"/>
</dbReference>
<dbReference type="Pfam" id="PF20778">
    <property type="entry name" value="SLS1_C"/>
    <property type="match status" value="1"/>
</dbReference>
<dbReference type="EMBL" id="JANBVO010000003">
    <property type="protein sequence ID" value="KAJ9155428.1"/>
    <property type="molecule type" value="Genomic_DNA"/>
</dbReference>
<feature type="compositionally biased region" description="Basic and acidic residues" evidence="1">
    <location>
        <begin position="56"/>
        <end position="70"/>
    </location>
</feature>
<evidence type="ECO:0000259" key="2">
    <source>
        <dbReference type="Pfam" id="PF14611"/>
    </source>
</evidence>
<dbReference type="InterPro" id="IPR048400">
    <property type="entry name" value="SLS1_N"/>
</dbReference>
<sequence length="852" mass="93584">MFAPTVPASSVCLRCQLRLANSAVRRVRPGAASVLHARRFSTQEDPFQELQIKEEPVKEQEQAQEHEVPRRERKSRLHERRVYTSRGKRLLVKSEKLGVDTLGRPSEAIVFRDGGEVHKSPIIREEIPAADVKPVNVLDAVEKEGRSPRADEVMQNIQELRPAQSILTEREYMDAFDQLLHGFTTLQLESYIVRHGAGTPGAEGRPIATAEDLAEPTVEASHPWIVKQWKWIPQVPDADAEVDPYLRGYVLTSMTPKEKLVARLMRGCWGLSVHELLDRPGRLDVEARDPEFSLLALGPKQWLQSISEATPEPGKQIELLRSKRLIRISARKVTAETILDEIAKTLNNVRARSFETNLLPAGPPYDTQALDEVGRIADAVVRYNESKTEIQVTWIEQDTRDPSHEDVCDIVFRLLLTAHPSKRPNTYLTAVGRDRLGMLVAQYTNKDKMMWKDRMEKWARMLWRRTPPWADGEDHTVTSGMKDMVLEHDLDVALAMEVAAANEVANAPPAEPTNESEASSAATTPPPVNATPSASGNSATWSPRIHTSTKAIFGHILHPVPGLTAVMQQATMRDLPASPSSSRVLVPVIPPLKDLTVDVHPSLITTRILLRFLPLPSSAPPHPSAPPLELSLVARAAQHSPRTPPQPPRASVLRAVVGPPSVADILLPSGPVDVRAVQTRYAELPWLGRSPPPGTLPLMRFLGRSSLELLSGSLATPARLPALGIPRRLLTAPRGNAPPTTEDTAPASVVDSASSAAESGADELVEVDYVFAGLEVHRTVEGTFLGWKLAYTSIDAGRGGGQRAELSLEAVPGMDPERGRKTADLMTTKAFLESVHRLADGQDGVPWLGARM</sequence>
<feature type="region of interest" description="Disordered" evidence="1">
    <location>
        <begin position="56"/>
        <end position="77"/>
    </location>
</feature>
<dbReference type="AlphaFoldDB" id="A0AA38RRI1"/>
<reference evidence="5" key="1">
    <citation type="submission" date="2022-07" db="EMBL/GenBank/DDBJ databases">
        <title>Fungi with potential for degradation of polypropylene.</title>
        <authorList>
            <person name="Gostincar C."/>
        </authorList>
    </citation>
    <scope>NUCLEOTIDE SEQUENCE</scope>
    <source>
        <strain evidence="5">EXF-13308</strain>
    </source>
</reference>
<protein>
    <submittedName>
        <fullName evidence="5">Uncharacterized protein</fullName>
    </submittedName>
</protein>
<proteinExistence type="predicted"/>
<evidence type="ECO:0000259" key="3">
    <source>
        <dbReference type="Pfam" id="PF20776"/>
    </source>
</evidence>
<feature type="domain" description="SLS1 C-terminal" evidence="4">
    <location>
        <begin position="447"/>
        <end position="837"/>
    </location>
</feature>